<evidence type="ECO:0000313" key="11">
    <source>
        <dbReference type="Proteomes" id="UP001620626"/>
    </source>
</evidence>
<dbReference type="InterPro" id="IPR036250">
    <property type="entry name" value="AcylCo_DH-like_C"/>
</dbReference>
<dbReference type="Pfam" id="PF02770">
    <property type="entry name" value="Acyl-CoA_dh_M"/>
    <property type="match status" value="1"/>
</dbReference>
<accession>A0ABD2HW84</accession>
<comment type="similarity">
    <text evidence="2 6">Belongs to the acyl-CoA dehydrogenase family.</text>
</comment>
<keyword evidence="11" id="KW-1185">Reference proteome</keyword>
<protein>
    <recommendedName>
        <fullName evidence="12">Acyl-CoA dehydrogenase</fullName>
    </recommendedName>
</protein>
<keyword evidence="5 6" id="KW-0560">Oxidoreductase</keyword>
<evidence type="ECO:0000256" key="3">
    <source>
        <dbReference type="ARBA" id="ARBA00022630"/>
    </source>
</evidence>
<reference evidence="10 11" key="1">
    <citation type="submission" date="2024-10" db="EMBL/GenBank/DDBJ databases">
        <authorList>
            <person name="Kim D."/>
        </authorList>
    </citation>
    <scope>NUCLEOTIDE SEQUENCE [LARGE SCALE GENOMIC DNA]</scope>
    <source>
        <strain evidence="10">BH-2024</strain>
    </source>
</reference>
<comment type="cofactor">
    <cofactor evidence="1 6">
        <name>FAD</name>
        <dbReference type="ChEBI" id="CHEBI:57692"/>
    </cofactor>
</comment>
<dbReference type="PANTHER" id="PTHR43884">
    <property type="entry name" value="ACYL-COA DEHYDROGENASE"/>
    <property type="match status" value="1"/>
</dbReference>
<feature type="domain" description="Acyl-CoA oxidase/dehydrogenase middle" evidence="8">
    <location>
        <begin position="149"/>
        <end position="254"/>
    </location>
</feature>
<dbReference type="Gene3D" id="2.40.110.10">
    <property type="entry name" value="Butyryl-CoA Dehydrogenase, subunit A, domain 2"/>
    <property type="match status" value="1"/>
</dbReference>
<dbReference type="Gene3D" id="1.10.540.10">
    <property type="entry name" value="Acyl-CoA dehydrogenase/oxidase, N-terminal domain"/>
    <property type="match status" value="1"/>
</dbReference>
<dbReference type="Pfam" id="PF02771">
    <property type="entry name" value="Acyl-CoA_dh_N"/>
    <property type="match status" value="1"/>
</dbReference>
<proteinExistence type="inferred from homology"/>
<evidence type="ECO:0000256" key="1">
    <source>
        <dbReference type="ARBA" id="ARBA00001974"/>
    </source>
</evidence>
<evidence type="ECO:0000313" key="10">
    <source>
        <dbReference type="EMBL" id="KAL3069085.1"/>
    </source>
</evidence>
<feature type="domain" description="Acyl-CoA dehydrogenase/oxidase N-terminal" evidence="9">
    <location>
        <begin position="41"/>
        <end position="143"/>
    </location>
</feature>
<evidence type="ECO:0008006" key="12">
    <source>
        <dbReference type="Google" id="ProtNLM"/>
    </source>
</evidence>
<feature type="domain" description="Acyl-CoA dehydrogenase/oxidase C-terminal" evidence="7">
    <location>
        <begin position="266"/>
        <end position="415"/>
    </location>
</feature>
<dbReference type="SUPFAM" id="SSF47203">
    <property type="entry name" value="Acyl-CoA dehydrogenase C-terminal domain-like"/>
    <property type="match status" value="1"/>
</dbReference>
<dbReference type="Pfam" id="PF00441">
    <property type="entry name" value="Acyl-CoA_dh_1"/>
    <property type="match status" value="1"/>
</dbReference>
<evidence type="ECO:0000259" key="8">
    <source>
        <dbReference type="Pfam" id="PF02770"/>
    </source>
</evidence>
<keyword evidence="4 6" id="KW-0274">FAD</keyword>
<dbReference type="InterPro" id="IPR006091">
    <property type="entry name" value="Acyl-CoA_Oxase/DH_mid-dom"/>
</dbReference>
<dbReference type="GO" id="GO:0003995">
    <property type="term" value="F:acyl-CoA dehydrogenase activity"/>
    <property type="evidence" value="ECO:0007669"/>
    <property type="project" value="UniProtKB-ARBA"/>
</dbReference>
<dbReference type="EMBL" id="JBICBT010001397">
    <property type="protein sequence ID" value="KAL3069085.1"/>
    <property type="molecule type" value="Genomic_DNA"/>
</dbReference>
<evidence type="ECO:0000256" key="6">
    <source>
        <dbReference type="RuleBase" id="RU362125"/>
    </source>
</evidence>
<keyword evidence="3 6" id="KW-0285">Flavoprotein</keyword>
<dbReference type="FunFam" id="1.20.140.10:FF:000011">
    <property type="entry name" value="Medium-chain specific acyl-CoA dehydrogenase, mitochondrial"/>
    <property type="match status" value="1"/>
</dbReference>
<evidence type="ECO:0000256" key="4">
    <source>
        <dbReference type="ARBA" id="ARBA00022827"/>
    </source>
</evidence>
<dbReference type="InterPro" id="IPR046373">
    <property type="entry name" value="Acyl-CoA_Oxase/DH_mid-dom_sf"/>
</dbReference>
<dbReference type="InterPro" id="IPR037069">
    <property type="entry name" value="AcylCoA_DH/ox_N_sf"/>
</dbReference>
<evidence type="ECO:0000259" key="7">
    <source>
        <dbReference type="Pfam" id="PF00441"/>
    </source>
</evidence>
<dbReference type="Proteomes" id="UP001620626">
    <property type="component" value="Unassembled WGS sequence"/>
</dbReference>
<evidence type="ECO:0000256" key="5">
    <source>
        <dbReference type="ARBA" id="ARBA00023002"/>
    </source>
</evidence>
<dbReference type="PANTHER" id="PTHR43884:SF12">
    <property type="entry name" value="ISOVALERYL-COA DEHYDROGENASE, MITOCHONDRIAL-RELATED"/>
    <property type="match status" value="1"/>
</dbReference>
<gene>
    <name evidence="10" type="ORF">niasHT_034315</name>
</gene>
<dbReference type="SUPFAM" id="SSF56645">
    <property type="entry name" value="Acyl-CoA dehydrogenase NM domain-like"/>
    <property type="match status" value="1"/>
</dbReference>
<evidence type="ECO:0000259" key="9">
    <source>
        <dbReference type="Pfam" id="PF02771"/>
    </source>
</evidence>
<comment type="caution">
    <text evidence="10">The sequence shown here is derived from an EMBL/GenBank/DDBJ whole genome shotgun (WGS) entry which is preliminary data.</text>
</comment>
<name>A0ABD2HW84_9BILA</name>
<evidence type="ECO:0000256" key="2">
    <source>
        <dbReference type="ARBA" id="ARBA00009347"/>
    </source>
</evidence>
<organism evidence="10 11">
    <name type="scientific">Heterodera trifolii</name>
    <dbReference type="NCBI Taxonomy" id="157864"/>
    <lineage>
        <taxon>Eukaryota</taxon>
        <taxon>Metazoa</taxon>
        <taxon>Ecdysozoa</taxon>
        <taxon>Nematoda</taxon>
        <taxon>Chromadorea</taxon>
        <taxon>Rhabditida</taxon>
        <taxon>Tylenchina</taxon>
        <taxon>Tylenchomorpha</taxon>
        <taxon>Tylenchoidea</taxon>
        <taxon>Heteroderidae</taxon>
        <taxon>Heteroderinae</taxon>
        <taxon>Heterodera</taxon>
    </lineage>
</organism>
<dbReference type="AlphaFoldDB" id="A0ABD2HW84"/>
<dbReference type="InterPro" id="IPR009075">
    <property type="entry name" value="AcylCo_DH/oxidase_C"/>
</dbReference>
<sequence>MLMLSSKFVRRMSSLFVQQPSFSGSTPNLSSLSAAEEAGHVQRARHFVQNEVIPSSSHFDSTGEFPWPWVRRAHALGLMNTGMPAEHGGIGLPLAAKVGIFETIAYGDIGLGTTLMVSELSQQPLLYAGTLEQKQKFLLPMLAQPLLASFAVTEPEAGSDVSNVSTSAEPSEDGTFYVLNVYSKVLKLSNDANSSSFFRFFVLARTAADPATPAKDAFTGFIVERDTPGLTVGEKERNMGQRCCDNRMLFLQNVKVPAANAVGRVGGGFRLTMRAFDRTRPVVASMACGLQQRALDEAAKYAAERRTFGKPIIEYQGVSFKLAEMAMHLEASKGLVKRAAKKVDAQAEDAVYFASMAKCFACDAAFQAASNAVQIFGGNGFNEQFPVEKLLRDSKTLQIYGGTSEIQRVVIARELRKKYGNGGDQPTVAAVPTPSSQL</sequence>
<dbReference type="InterPro" id="IPR009100">
    <property type="entry name" value="AcylCoA_DH/oxidase_NM_dom_sf"/>
</dbReference>
<dbReference type="InterPro" id="IPR013786">
    <property type="entry name" value="AcylCoA_DH/ox_N"/>
</dbReference>
<dbReference type="Gene3D" id="1.20.140.10">
    <property type="entry name" value="Butyryl-CoA Dehydrogenase, subunit A, domain 3"/>
    <property type="match status" value="1"/>
</dbReference>